<organism evidence="1 2">
    <name type="scientific">Allacma fusca</name>
    <dbReference type="NCBI Taxonomy" id="39272"/>
    <lineage>
        <taxon>Eukaryota</taxon>
        <taxon>Metazoa</taxon>
        <taxon>Ecdysozoa</taxon>
        <taxon>Arthropoda</taxon>
        <taxon>Hexapoda</taxon>
        <taxon>Collembola</taxon>
        <taxon>Symphypleona</taxon>
        <taxon>Sminthuridae</taxon>
        <taxon>Allacma</taxon>
    </lineage>
</organism>
<protein>
    <submittedName>
        <fullName evidence="1">Uncharacterized protein</fullName>
    </submittedName>
</protein>
<comment type="caution">
    <text evidence="1">The sequence shown here is derived from an EMBL/GenBank/DDBJ whole genome shotgun (WGS) entry which is preliminary data.</text>
</comment>
<dbReference type="EMBL" id="CAJVCH010043970">
    <property type="protein sequence ID" value="CAG7717230.1"/>
    <property type="molecule type" value="Genomic_DNA"/>
</dbReference>
<evidence type="ECO:0000313" key="1">
    <source>
        <dbReference type="EMBL" id="CAG7717230.1"/>
    </source>
</evidence>
<proteinExistence type="predicted"/>
<reference evidence="1" key="1">
    <citation type="submission" date="2021-06" db="EMBL/GenBank/DDBJ databases">
        <authorList>
            <person name="Hodson N. C."/>
            <person name="Mongue J. A."/>
            <person name="Jaron S. K."/>
        </authorList>
    </citation>
    <scope>NUCLEOTIDE SEQUENCE</scope>
</reference>
<name>A0A8J2JHT2_9HEXA</name>
<gene>
    <name evidence="1" type="ORF">AFUS01_LOCUS6695</name>
</gene>
<dbReference type="AlphaFoldDB" id="A0A8J2JHT2"/>
<evidence type="ECO:0000313" key="2">
    <source>
        <dbReference type="Proteomes" id="UP000708208"/>
    </source>
</evidence>
<accession>A0A8J2JHT2</accession>
<sequence>MAKLDESPLVLVHAYLPGICDAGDLRSVMDEEPATLPTPVYPHPVEHWTGSVLPGGVPPIPPGSPLHPPEPTGWFLSCDLLKTGCECGFSLLGLGGDPLE</sequence>
<keyword evidence="2" id="KW-1185">Reference proteome</keyword>
<feature type="non-terminal residue" evidence="1">
    <location>
        <position position="100"/>
    </location>
</feature>
<dbReference type="Proteomes" id="UP000708208">
    <property type="component" value="Unassembled WGS sequence"/>
</dbReference>